<name>A0A1D2MM20_ORCCI</name>
<reference evidence="3 4" key="1">
    <citation type="journal article" date="2016" name="Genome Biol. Evol.">
        <title>Gene Family Evolution Reflects Adaptation to Soil Environmental Stressors in the Genome of the Collembolan Orchesella cincta.</title>
        <authorList>
            <person name="Faddeeva-Vakhrusheva A."/>
            <person name="Derks M.F."/>
            <person name="Anvar S.Y."/>
            <person name="Agamennone V."/>
            <person name="Suring W."/>
            <person name="Smit S."/>
            <person name="van Straalen N.M."/>
            <person name="Roelofs D."/>
        </authorList>
    </citation>
    <scope>NUCLEOTIDE SEQUENCE [LARGE SCALE GENOMIC DNA]</scope>
    <source>
        <tissue evidence="3">Mixed pool</tissue>
    </source>
</reference>
<accession>A0A1D2MM20</accession>
<dbReference type="Proteomes" id="UP000094527">
    <property type="component" value="Unassembled WGS sequence"/>
</dbReference>
<evidence type="ECO:0000313" key="3">
    <source>
        <dbReference type="EMBL" id="ODM94067.1"/>
    </source>
</evidence>
<keyword evidence="2" id="KW-0812">Transmembrane</keyword>
<proteinExistence type="predicted"/>
<gene>
    <name evidence="3" type="ORF">Ocin01_12617</name>
</gene>
<dbReference type="OMA" id="QFATICD"/>
<sequence>MADDSRNVQQHHLPRRQQQYQKLHSSYLEREKSKNRPGLKNGVKVQSTSASSCIIILEEEKDLPIFWNGENPTMTYKWGPFPDEKEEPQFATICDFLATYVADNYLRRCTMSLQASSTKYINNLRMSDPFSKILDHQGKEGKPVTLMLKYANVEDGESGYSKFTLSIREVDNKKVLWDGNLPTSKMVAKLNQSDMSLTLEKCLQNYVAKGYLSQDCQVDHVKESSDIKRVPGGEELHRISTTDLVNTLFKGNSATIAIRKVANSPSTAIKLNDQNRDDSETNQQNPFWTSIPTFLEGSTPSEWLSKNWADIREEVRVLIYAIELTMRDRVIPADVYAGLVEKKNALELAIRRRVRSVDEVWRCYTSLRNVHNDILNSNTVTDQAGTSSVLSVFETPGHSIHSIITERPSSSMFDGDRVIQRRSCLDFLSSTLIRCGMELEFFDNENQGLNRMTGVGLGIAVLVAICSFVYYF</sequence>
<evidence type="ECO:0000313" key="4">
    <source>
        <dbReference type="Proteomes" id="UP000094527"/>
    </source>
</evidence>
<evidence type="ECO:0000256" key="1">
    <source>
        <dbReference type="SAM" id="MobiDB-lite"/>
    </source>
</evidence>
<keyword evidence="2" id="KW-1133">Transmembrane helix</keyword>
<organism evidence="3 4">
    <name type="scientific">Orchesella cincta</name>
    <name type="common">Springtail</name>
    <name type="synonym">Podura cincta</name>
    <dbReference type="NCBI Taxonomy" id="48709"/>
    <lineage>
        <taxon>Eukaryota</taxon>
        <taxon>Metazoa</taxon>
        <taxon>Ecdysozoa</taxon>
        <taxon>Arthropoda</taxon>
        <taxon>Hexapoda</taxon>
        <taxon>Collembola</taxon>
        <taxon>Entomobryomorpha</taxon>
        <taxon>Entomobryoidea</taxon>
        <taxon>Orchesellidae</taxon>
        <taxon>Orchesellinae</taxon>
        <taxon>Orchesella</taxon>
    </lineage>
</organism>
<dbReference type="AlphaFoldDB" id="A0A1D2MM20"/>
<comment type="caution">
    <text evidence="3">The sequence shown here is derived from an EMBL/GenBank/DDBJ whole genome shotgun (WGS) entry which is preliminary data.</text>
</comment>
<evidence type="ECO:0000256" key="2">
    <source>
        <dbReference type="SAM" id="Phobius"/>
    </source>
</evidence>
<protein>
    <submittedName>
        <fullName evidence="3">Dynein heavy chain 14, axonemal</fullName>
    </submittedName>
</protein>
<feature type="transmembrane region" description="Helical" evidence="2">
    <location>
        <begin position="452"/>
        <end position="471"/>
    </location>
</feature>
<feature type="region of interest" description="Disordered" evidence="1">
    <location>
        <begin position="1"/>
        <end position="21"/>
    </location>
</feature>
<keyword evidence="4" id="KW-1185">Reference proteome</keyword>
<dbReference type="EMBL" id="LJIJ01000866">
    <property type="protein sequence ID" value="ODM94067.1"/>
    <property type="molecule type" value="Genomic_DNA"/>
</dbReference>
<keyword evidence="2" id="KW-0472">Membrane</keyword>